<keyword evidence="4 5" id="KW-0472">Membrane</keyword>
<evidence type="ECO:0000256" key="2">
    <source>
        <dbReference type="ARBA" id="ARBA00022692"/>
    </source>
</evidence>
<dbReference type="RefSeq" id="WP_215923249.1">
    <property type="nucleotide sequence ID" value="NZ_JAHKNI010000019.1"/>
</dbReference>
<dbReference type="EMBL" id="JAHKNI010000019">
    <property type="protein sequence ID" value="MBU3067162.1"/>
    <property type="molecule type" value="Genomic_DNA"/>
</dbReference>
<dbReference type="Proteomes" id="UP000733379">
    <property type="component" value="Unassembled WGS sequence"/>
</dbReference>
<dbReference type="SUPFAM" id="SSF103473">
    <property type="entry name" value="MFS general substrate transporter"/>
    <property type="match status" value="1"/>
</dbReference>
<proteinExistence type="predicted"/>
<feature type="transmembrane region" description="Helical" evidence="5">
    <location>
        <begin position="291"/>
        <end position="310"/>
    </location>
</feature>
<feature type="transmembrane region" description="Helical" evidence="5">
    <location>
        <begin position="267"/>
        <end position="285"/>
    </location>
</feature>
<dbReference type="PANTHER" id="PTHR23531">
    <property type="entry name" value="QUINOLENE RESISTANCE PROTEIN NORA"/>
    <property type="match status" value="1"/>
</dbReference>
<accession>A0ABS6BA36</accession>
<dbReference type="PANTHER" id="PTHR23531:SF1">
    <property type="entry name" value="QUINOLENE RESISTANCE PROTEIN NORA"/>
    <property type="match status" value="1"/>
</dbReference>
<gene>
    <name evidence="7" type="ORF">KO481_37290</name>
</gene>
<feature type="transmembrane region" description="Helical" evidence="5">
    <location>
        <begin position="322"/>
        <end position="344"/>
    </location>
</feature>
<evidence type="ECO:0000256" key="3">
    <source>
        <dbReference type="ARBA" id="ARBA00022989"/>
    </source>
</evidence>
<dbReference type="Pfam" id="PF07690">
    <property type="entry name" value="MFS_1"/>
    <property type="match status" value="1"/>
</dbReference>
<feature type="transmembrane region" description="Helical" evidence="5">
    <location>
        <begin position="134"/>
        <end position="156"/>
    </location>
</feature>
<name>A0ABS6BA36_9NOCA</name>
<sequence>MVATVQTPFVQLWLAVLGGYLALGATLQELPGYVSDRFGASPFVVGVVVGSAFAGTALTRPFAGRAGDAGRARAVAIAGAVAASCAALGHLWAPNLAWLIAARVLMGVGEAALFSGVLPWVLSDVRPSRSGRVAGWFGLSMWGGLSVGPLVAVGAGELGGATAVWALVVLLPSISAILLASARRGPQHPARIAIGGWRDLVPAGVGRPGLMLGMAAYGYGTLTALLVLFLDSPGIGGAGLGLVLFSSAFLVTRALGSPLVDRFGGHVVARAVLIIEAAGLLALASATTRSIALVAVVITGVGLGLIYPASSRIVLRAVAARTAGAAMGVMTSFWDVGILVAGPMGGLAAARSGFPTAFWSAAMVVVGAVVFTLRLRPRMSVRDRSRRCGLGRASGVSGRLGGADR</sequence>
<dbReference type="PROSITE" id="PS50850">
    <property type="entry name" value="MFS"/>
    <property type="match status" value="1"/>
</dbReference>
<feature type="transmembrane region" description="Helical" evidence="5">
    <location>
        <begin position="210"/>
        <end position="229"/>
    </location>
</feature>
<evidence type="ECO:0000313" key="7">
    <source>
        <dbReference type="EMBL" id="MBU3067162.1"/>
    </source>
</evidence>
<evidence type="ECO:0000256" key="5">
    <source>
        <dbReference type="SAM" id="Phobius"/>
    </source>
</evidence>
<evidence type="ECO:0000256" key="1">
    <source>
        <dbReference type="ARBA" id="ARBA00004651"/>
    </source>
</evidence>
<dbReference type="InterPro" id="IPR020846">
    <property type="entry name" value="MFS_dom"/>
</dbReference>
<feature type="transmembrane region" description="Helical" evidence="5">
    <location>
        <begin position="98"/>
        <end position="122"/>
    </location>
</feature>
<dbReference type="InterPro" id="IPR011701">
    <property type="entry name" value="MFS"/>
</dbReference>
<feature type="transmembrane region" description="Helical" evidence="5">
    <location>
        <begin position="356"/>
        <end position="375"/>
    </location>
</feature>
<feature type="domain" description="Major facilitator superfamily (MFS) profile" evidence="6">
    <location>
        <begin position="8"/>
        <end position="380"/>
    </location>
</feature>
<protein>
    <submittedName>
        <fullName evidence="7">MFS transporter</fullName>
    </submittedName>
</protein>
<evidence type="ECO:0000256" key="4">
    <source>
        <dbReference type="ARBA" id="ARBA00023136"/>
    </source>
</evidence>
<keyword evidence="8" id="KW-1185">Reference proteome</keyword>
<dbReference type="Gene3D" id="1.20.1250.20">
    <property type="entry name" value="MFS general substrate transporter like domains"/>
    <property type="match status" value="2"/>
</dbReference>
<dbReference type="InterPro" id="IPR036259">
    <property type="entry name" value="MFS_trans_sf"/>
</dbReference>
<comment type="subcellular location">
    <subcellularLocation>
        <location evidence="1">Cell membrane</location>
        <topology evidence="1">Multi-pass membrane protein</topology>
    </subcellularLocation>
</comment>
<evidence type="ECO:0000259" key="6">
    <source>
        <dbReference type="PROSITE" id="PS50850"/>
    </source>
</evidence>
<evidence type="ECO:0000313" key="8">
    <source>
        <dbReference type="Proteomes" id="UP000733379"/>
    </source>
</evidence>
<feature type="transmembrane region" description="Helical" evidence="5">
    <location>
        <begin position="40"/>
        <end position="62"/>
    </location>
</feature>
<organism evidence="7 8">
    <name type="scientific">Nocardia albiluteola</name>
    <dbReference type="NCBI Taxonomy" id="2842303"/>
    <lineage>
        <taxon>Bacteria</taxon>
        <taxon>Bacillati</taxon>
        <taxon>Actinomycetota</taxon>
        <taxon>Actinomycetes</taxon>
        <taxon>Mycobacteriales</taxon>
        <taxon>Nocardiaceae</taxon>
        <taxon>Nocardia</taxon>
    </lineage>
</organism>
<feature type="transmembrane region" description="Helical" evidence="5">
    <location>
        <begin position="235"/>
        <end position="255"/>
    </location>
</feature>
<dbReference type="InterPro" id="IPR052714">
    <property type="entry name" value="MFS_Exporter"/>
</dbReference>
<comment type="caution">
    <text evidence="7">The sequence shown here is derived from an EMBL/GenBank/DDBJ whole genome shotgun (WGS) entry which is preliminary data.</text>
</comment>
<keyword evidence="2 5" id="KW-0812">Transmembrane</keyword>
<feature type="transmembrane region" description="Helical" evidence="5">
    <location>
        <begin position="162"/>
        <end position="182"/>
    </location>
</feature>
<keyword evidence="3 5" id="KW-1133">Transmembrane helix</keyword>
<feature type="transmembrane region" description="Helical" evidence="5">
    <location>
        <begin position="74"/>
        <end position="92"/>
    </location>
</feature>
<reference evidence="7 8" key="1">
    <citation type="submission" date="2021-06" db="EMBL/GenBank/DDBJ databases">
        <title>Actinomycetes sequencing.</title>
        <authorList>
            <person name="Shan Q."/>
        </authorList>
    </citation>
    <scope>NUCLEOTIDE SEQUENCE [LARGE SCALE GENOMIC DNA]</scope>
    <source>
        <strain evidence="7 8">NEAU-G5</strain>
    </source>
</reference>